<keyword evidence="9" id="KW-1185">Reference proteome</keyword>
<name>A0A542ZD04_9ACTN</name>
<dbReference type="CDD" id="cd18870">
    <property type="entry name" value="NUDIX_AcylCoAdiphos_Nudt19"/>
    <property type="match status" value="1"/>
</dbReference>
<keyword evidence="6" id="KW-0464">Manganese</keyword>
<evidence type="ECO:0000313" key="9">
    <source>
        <dbReference type="Proteomes" id="UP000316196"/>
    </source>
</evidence>
<dbReference type="EMBL" id="VFOR01000002">
    <property type="protein sequence ID" value="TQL58212.1"/>
    <property type="molecule type" value="Genomic_DNA"/>
</dbReference>
<evidence type="ECO:0000256" key="3">
    <source>
        <dbReference type="ARBA" id="ARBA00022723"/>
    </source>
</evidence>
<evidence type="ECO:0000256" key="2">
    <source>
        <dbReference type="ARBA" id="ARBA00001946"/>
    </source>
</evidence>
<proteinExistence type="predicted"/>
<dbReference type="InterPro" id="IPR039121">
    <property type="entry name" value="NUDT19"/>
</dbReference>
<dbReference type="GO" id="GO:0016818">
    <property type="term" value="F:hydrolase activity, acting on acid anhydrides, in phosphorus-containing anhydrides"/>
    <property type="evidence" value="ECO:0007669"/>
    <property type="project" value="InterPro"/>
</dbReference>
<protein>
    <submittedName>
        <fullName evidence="8">ADP-ribose pyrophosphatase YjhB (NUDIX family)</fullName>
    </submittedName>
</protein>
<dbReference type="Gene3D" id="3.90.79.10">
    <property type="entry name" value="Nucleoside Triphosphate Pyrophosphohydrolase"/>
    <property type="match status" value="2"/>
</dbReference>
<organism evidence="8 9">
    <name type="scientific">Propioniferax innocua</name>
    <dbReference type="NCBI Taxonomy" id="1753"/>
    <lineage>
        <taxon>Bacteria</taxon>
        <taxon>Bacillati</taxon>
        <taxon>Actinomycetota</taxon>
        <taxon>Actinomycetes</taxon>
        <taxon>Propionibacteriales</taxon>
        <taxon>Propionibacteriaceae</taxon>
        <taxon>Propioniferax</taxon>
    </lineage>
</organism>
<dbReference type="PROSITE" id="PS51462">
    <property type="entry name" value="NUDIX"/>
    <property type="match status" value="1"/>
</dbReference>
<dbReference type="PANTHER" id="PTHR12318">
    <property type="entry name" value="TESTOSTERONE-REGULATED PROTEIN RP2"/>
    <property type="match status" value="1"/>
</dbReference>
<reference evidence="8 9" key="1">
    <citation type="submission" date="2019-06" db="EMBL/GenBank/DDBJ databases">
        <title>Sequencing the genomes of 1000 actinobacteria strains.</title>
        <authorList>
            <person name="Klenk H.-P."/>
        </authorList>
    </citation>
    <scope>NUCLEOTIDE SEQUENCE [LARGE SCALE GENOMIC DNA]</scope>
    <source>
        <strain evidence="8 9">DSM 8251</strain>
    </source>
</reference>
<dbReference type="SUPFAM" id="SSF55811">
    <property type="entry name" value="Nudix"/>
    <property type="match status" value="1"/>
</dbReference>
<evidence type="ECO:0000313" key="8">
    <source>
        <dbReference type="EMBL" id="TQL58212.1"/>
    </source>
</evidence>
<feature type="domain" description="Nudix hydrolase" evidence="7">
    <location>
        <begin position="30"/>
        <end position="168"/>
    </location>
</feature>
<dbReference type="InterPro" id="IPR000086">
    <property type="entry name" value="NUDIX_hydrolase_dom"/>
</dbReference>
<evidence type="ECO:0000256" key="4">
    <source>
        <dbReference type="ARBA" id="ARBA00022801"/>
    </source>
</evidence>
<evidence type="ECO:0000259" key="7">
    <source>
        <dbReference type="PROSITE" id="PS51462"/>
    </source>
</evidence>
<comment type="cofactor">
    <cofactor evidence="2">
        <name>Mg(2+)</name>
        <dbReference type="ChEBI" id="CHEBI:18420"/>
    </cofactor>
</comment>
<dbReference type="GO" id="GO:0046872">
    <property type="term" value="F:metal ion binding"/>
    <property type="evidence" value="ECO:0007669"/>
    <property type="project" value="UniProtKB-KW"/>
</dbReference>
<sequence>MVHQWEVLKRLPRPECSPERARAAAECVTPIQSAATVVLVDDTARVWMMRRVSSMVFAAGAWVFPGGRVEDDDVDPDPIRAAAVRECAEETGVELDPHELLPWMRWTTPPGHPRRYDTHFFVASGIGREPQNPSTEADAARWWRPSEMLASSETFLPPTRAVLIELTDHADWDSVRRATEGRIVEGFTPRIIERDGRFHFTYPDETGVWT</sequence>
<dbReference type="OrthoDB" id="7183442at2"/>
<dbReference type="PANTHER" id="PTHR12318:SF0">
    <property type="entry name" value="ACYL-COENZYME A DIPHOSPHATASE NUDT19"/>
    <property type="match status" value="1"/>
</dbReference>
<gene>
    <name evidence="8" type="ORF">FB460_2066</name>
</gene>
<dbReference type="AlphaFoldDB" id="A0A542ZD04"/>
<keyword evidence="5" id="KW-0460">Magnesium</keyword>
<evidence type="ECO:0000256" key="5">
    <source>
        <dbReference type="ARBA" id="ARBA00022842"/>
    </source>
</evidence>
<keyword evidence="3" id="KW-0479">Metal-binding</keyword>
<dbReference type="Proteomes" id="UP000316196">
    <property type="component" value="Unassembled WGS sequence"/>
</dbReference>
<accession>A0A542ZD04</accession>
<keyword evidence="4" id="KW-0378">Hydrolase</keyword>
<comment type="cofactor">
    <cofactor evidence="1">
        <name>Mn(2+)</name>
        <dbReference type="ChEBI" id="CHEBI:29035"/>
    </cofactor>
</comment>
<evidence type="ECO:0000256" key="6">
    <source>
        <dbReference type="ARBA" id="ARBA00023211"/>
    </source>
</evidence>
<dbReference type="RefSeq" id="WP_142094025.1">
    <property type="nucleotide sequence ID" value="NZ_BAAAMD010000002.1"/>
</dbReference>
<evidence type="ECO:0000256" key="1">
    <source>
        <dbReference type="ARBA" id="ARBA00001936"/>
    </source>
</evidence>
<comment type="caution">
    <text evidence="8">The sequence shown here is derived from an EMBL/GenBank/DDBJ whole genome shotgun (WGS) entry which is preliminary data.</text>
</comment>
<dbReference type="Pfam" id="PF00293">
    <property type="entry name" value="NUDIX"/>
    <property type="match status" value="1"/>
</dbReference>
<dbReference type="InterPro" id="IPR015797">
    <property type="entry name" value="NUDIX_hydrolase-like_dom_sf"/>
</dbReference>